<sequence length="71" mass="7389">MSARELIAATLRPMKEDSAQLERGFTLAVHDQAATVAAGLDHFGGEQVRGESRARSEPSLALVDPVAGDGG</sequence>
<organism evidence="2 3">
    <name type="scientific">Enhygromyxa salina</name>
    <dbReference type="NCBI Taxonomy" id="215803"/>
    <lineage>
        <taxon>Bacteria</taxon>
        <taxon>Pseudomonadati</taxon>
        <taxon>Myxococcota</taxon>
        <taxon>Polyangia</taxon>
        <taxon>Nannocystales</taxon>
        <taxon>Nannocystaceae</taxon>
        <taxon>Enhygromyxa</taxon>
    </lineage>
</organism>
<dbReference type="EMBL" id="PVNK01000112">
    <property type="protein sequence ID" value="PRQ02796.1"/>
    <property type="molecule type" value="Genomic_DNA"/>
</dbReference>
<gene>
    <name evidence="2" type="ORF">ENSA5_21490</name>
</gene>
<dbReference type="RefSeq" id="WP_146155559.1">
    <property type="nucleotide sequence ID" value="NZ_PVNK01000112.1"/>
</dbReference>
<protein>
    <submittedName>
        <fullName evidence="2">Uncharacterized protein</fullName>
    </submittedName>
</protein>
<keyword evidence="3" id="KW-1185">Reference proteome</keyword>
<reference evidence="2 3" key="1">
    <citation type="submission" date="2018-03" db="EMBL/GenBank/DDBJ databases">
        <title>Draft Genome Sequences of the Obligatory Marine Myxobacteria Enhygromyxa salina SWB005.</title>
        <authorList>
            <person name="Poehlein A."/>
            <person name="Moghaddam J.A."/>
            <person name="Harms H."/>
            <person name="Alanjari M."/>
            <person name="Koenig G.M."/>
            <person name="Daniel R."/>
            <person name="Schaeberle T.F."/>
        </authorList>
    </citation>
    <scope>NUCLEOTIDE SEQUENCE [LARGE SCALE GENOMIC DNA]</scope>
    <source>
        <strain evidence="2 3">SWB005</strain>
    </source>
</reference>
<name>A0A2S9YCP0_9BACT</name>
<accession>A0A2S9YCP0</accession>
<evidence type="ECO:0000256" key="1">
    <source>
        <dbReference type="SAM" id="MobiDB-lite"/>
    </source>
</evidence>
<proteinExistence type="predicted"/>
<feature type="region of interest" description="Disordered" evidence="1">
    <location>
        <begin position="47"/>
        <end position="71"/>
    </location>
</feature>
<dbReference type="AlphaFoldDB" id="A0A2S9YCP0"/>
<evidence type="ECO:0000313" key="3">
    <source>
        <dbReference type="Proteomes" id="UP000237968"/>
    </source>
</evidence>
<dbReference type="Proteomes" id="UP000237968">
    <property type="component" value="Unassembled WGS sequence"/>
</dbReference>
<evidence type="ECO:0000313" key="2">
    <source>
        <dbReference type="EMBL" id="PRQ02796.1"/>
    </source>
</evidence>
<comment type="caution">
    <text evidence="2">The sequence shown here is derived from an EMBL/GenBank/DDBJ whole genome shotgun (WGS) entry which is preliminary data.</text>
</comment>